<evidence type="ECO:0000256" key="5">
    <source>
        <dbReference type="ARBA" id="ARBA00022777"/>
    </source>
</evidence>
<evidence type="ECO:0000313" key="13">
    <source>
        <dbReference type="Proteomes" id="UP001158066"/>
    </source>
</evidence>
<comment type="subunit">
    <text evidence="8 10">Monomer.</text>
</comment>
<feature type="domain" description="Adenylate kinase active site lid" evidence="11">
    <location>
        <begin position="127"/>
        <end position="162"/>
    </location>
</feature>
<feature type="region of interest" description="NMP" evidence="8">
    <location>
        <begin position="30"/>
        <end position="59"/>
    </location>
</feature>
<keyword evidence="6 8" id="KW-0862">Zinc</keyword>
<keyword evidence="3 8" id="KW-0545">Nucleotide biosynthesis</keyword>
<protein>
    <recommendedName>
        <fullName evidence="8 10">Adenylate kinase</fullName>
        <shortName evidence="8">AK</shortName>
        <ecNumber evidence="8 10">2.7.4.3</ecNumber>
    </recommendedName>
    <alternativeName>
        <fullName evidence="8">ATP-AMP transphosphorylase</fullName>
    </alternativeName>
    <alternativeName>
        <fullName evidence="8">ATP:AMP phosphotransferase</fullName>
    </alternativeName>
    <alternativeName>
        <fullName evidence="8">Adenylate monophosphate kinase</fullName>
    </alternativeName>
</protein>
<dbReference type="GO" id="GO:0005737">
    <property type="term" value="C:cytoplasm"/>
    <property type="evidence" value="ECO:0007669"/>
    <property type="project" value="UniProtKB-SubCell"/>
</dbReference>
<keyword evidence="13" id="KW-1185">Reference proteome</keyword>
<feature type="binding site" evidence="8">
    <location>
        <position position="92"/>
    </location>
    <ligand>
        <name>AMP</name>
        <dbReference type="ChEBI" id="CHEBI:456215"/>
    </ligand>
</feature>
<feature type="binding site" evidence="8">
    <location>
        <position position="171"/>
    </location>
    <ligand>
        <name>AMP</name>
        <dbReference type="ChEBI" id="CHEBI:456215"/>
    </ligand>
</feature>
<dbReference type="CDD" id="cd01428">
    <property type="entry name" value="ADK"/>
    <property type="match status" value="1"/>
</dbReference>
<feature type="region of interest" description="LID" evidence="8">
    <location>
        <begin position="126"/>
        <end position="163"/>
    </location>
</feature>
<dbReference type="RefSeq" id="WP_283410655.1">
    <property type="nucleotide sequence ID" value="NZ_FXUF01000019.1"/>
</dbReference>
<feature type="binding site" evidence="8">
    <location>
        <position position="36"/>
    </location>
    <ligand>
        <name>AMP</name>
        <dbReference type="ChEBI" id="CHEBI:456215"/>
    </ligand>
</feature>
<dbReference type="GO" id="GO:0005524">
    <property type="term" value="F:ATP binding"/>
    <property type="evidence" value="ECO:0007669"/>
    <property type="project" value="UniProtKB-UniRule"/>
</dbReference>
<evidence type="ECO:0000256" key="9">
    <source>
        <dbReference type="RuleBase" id="RU003330"/>
    </source>
</evidence>
<keyword evidence="1 8" id="KW-0808">Transferase</keyword>
<feature type="binding site" evidence="8">
    <location>
        <position position="130"/>
    </location>
    <ligand>
        <name>Zn(2+)</name>
        <dbReference type="ChEBI" id="CHEBI:29105"/>
        <note>structural</note>
    </ligand>
</feature>
<dbReference type="NCBIfam" id="TIGR01351">
    <property type="entry name" value="adk"/>
    <property type="match status" value="1"/>
</dbReference>
<comment type="subcellular location">
    <subcellularLocation>
        <location evidence="8 10">Cytoplasm</location>
    </subcellularLocation>
</comment>
<dbReference type="InterPro" id="IPR033690">
    <property type="entry name" value="Adenylat_kinase_CS"/>
</dbReference>
<keyword evidence="7 8" id="KW-0067">ATP-binding</keyword>
<dbReference type="GO" id="GO:0008270">
    <property type="term" value="F:zinc ion binding"/>
    <property type="evidence" value="ECO:0007669"/>
    <property type="project" value="UniProtKB-UniRule"/>
</dbReference>
<dbReference type="PROSITE" id="PS00113">
    <property type="entry name" value="ADENYLATE_KINASE"/>
    <property type="match status" value="1"/>
</dbReference>
<dbReference type="NCBIfam" id="NF001380">
    <property type="entry name" value="PRK00279.1-2"/>
    <property type="match status" value="1"/>
</dbReference>
<comment type="similarity">
    <text evidence="8 9">Belongs to the adenylate kinase family.</text>
</comment>
<comment type="function">
    <text evidence="8">Catalyzes the reversible transfer of the terminal phosphate group between ATP and AMP. Plays an important role in cellular energy homeostasis and in adenine nucleotide metabolism.</text>
</comment>
<feature type="binding site" evidence="8">
    <location>
        <begin position="85"/>
        <end position="88"/>
    </location>
    <ligand>
        <name>AMP</name>
        <dbReference type="ChEBI" id="CHEBI:456215"/>
    </ligand>
</feature>
<evidence type="ECO:0000256" key="4">
    <source>
        <dbReference type="ARBA" id="ARBA00022741"/>
    </source>
</evidence>
<evidence type="ECO:0000256" key="7">
    <source>
        <dbReference type="ARBA" id="ARBA00022840"/>
    </source>
</evidence>
<keyword evidence="8" id="KW-0963">Cytoplasm</keyword>
<comment type="caution">
    <text evidence="8">Lacks conserved residue(s) required for the propagation of feature annotation.</text>
</comment>
<evidence type="ECO:0000256" key="3">
    <source>
        <dbReference type="ARBA" id="ARBA00022727"/>
    </source>
</evidence>
<proteinExistence type="inferred from homology"/>
<dbReference type="GO" id="GO:0044209">
    <property type="term" value="P:AMP salvage"/>
    <property type="evidence" value="ECO:0007669"/>
    <property type="project" value="UniProtKB-UniRule"/>
</dbReference>
<evidence type="ECO:0000256" key="10">
    <source>
        <dbReference type="RuleBase" id="RU003331"/>
    </source>
</evidence>
<sequence length="215" mass="23911">MRLILLGPPNAGKGTQAQSLINKYHIPQISTGDIFRANIKQETPLGKEAKSYLDQGLLVPDELVVAIVQDRLKQEDCQKGFLLDGFPRTVVQAEALERFLKEDGSALNRVINIHVARETLIERAIGRRVCQRCGATYHVAFKPTAAEGICDSCGGEVIQRKDDQRETAEKRIQVYENETAPLIEFYQSQNLLVTIDGEQSIEAVTTAIYEALKDA</sequence>
<feature type="binding site" evidence="8">
    <location>
        <position position="127"/>
    </location>
    <ligand>
        <name>ATP</name>
        <dbReference type="ChEBI" id="CHEBI:30616"/>
    </ligand>
</feature>
<accession>A0AA45WYP2</accession>
<dbReference type="SUPFAM" id="SSF52540">
    <property type="entry name" value="P-loop containing nucleoside triphosphate hydrolases"/>
    <property type="match status" value="1"/>
</dbReference>
<comment type="caution">
    <text evidence="12">The sequence shown here is derived from an EMBL/GenBank/DDBJ whole genome shotgun (WGS) entry which is preliminary data.</text>
</comment>
<reference evidence="12" key="1">
    <citation type="submission" date="2017-05" db="EMBL/GenBank/DDBJ databases">
        <authorList>
            <person name="Varghese N."/>
            <person name="Submissions S."/>
        </authorList>
    </citation>
    <scope>NUCLEOTIDE SEQUENCE</scope>
    <source>
        <strain evidence="12">Su22</strain>
    </source>
</reference>
<feature type="binding site" evidence="8">
    <location>
        <position position="153"/>
    </location>
    <ligand>
        <name>Zn(2+)</name>
        <dbReference type="ChEBI" id="CHEBI:29105"/>
        <note>structural</note>
    </ligand>
</feature>
<keyword evidence="2 8" id="KW-0479">Metal-binding</keyword>
<dbReference type="HAMAP" id="MF_00235">
    <property type="entry name" value="Adenylate_kinase_Adk"/>
    <property type="match status" value="1"/>
</dbReference>
<dbReference type="InterPro" id="IPR027417">
    <property type="entry name" value="P-loop_NTPase"/>
</dbReference>
<comment type="pathway">
    <text evidence="8">Purine metabolism; AMP biosynthesis via salvage pathway; AMP from ADP: step 1/1.</text>
</comment>
<dbReference type="EMBL" id="FXUF01000019">
    <property type="protein sequence ID" value="SMP69589.1"/>
    <property type="molecule type" value="Genomic_DNA"/>
</dbReference>
<feature type="binding site" evidence="8">
    <location>
        <position position="133"/>
    </location>
    <ligand>
        <name>Zn(2+)</name>
        <dbReference type="ChEBI" id="CHEBI:29105"/>
        <note>structural</note>
    </ligand>
</feature>
<dbReference type="AlphaFoldDB" id="A0AA45WYP2"/>
<dbReference type="Proteomes" id="UP001158066">
    <property type="component" value="Unassembled WGS sequence"/>
</dbReference>
<comment type="catalytic activity">
    <reaction evidence="8 10">
        <text>AMP + ATP = 2 ADP</text>
        <dbReference type="Rhea" id="RHEA:12973"/>
        <dbReference type="ChEBI" id="CHEBI:30616"/>
        <dbReference type="ChEBI" id="CHEBI:456215"/>
        <dbReference type="ChEBI" id="CHEBI:456216"/>
        <dbReference type="EC" id="2.7.4.3"/>
    </reaction>
</comment>
<dbReference type="NCBIfam" id="NF001381">
    <property type="entry name" value="PRK00279.1-3"/>
    <property type="match status" value="1"/>
</dbReference>
<dbReference type="GO" id="GO:0004017">
    <property type="term" value="F:AMP kinase activity"/>
    <property type="evidence" value="ECO:0007669"/>
    <property type="project" value="UniProtKB-UniRule"/>
</dbReference>
<comment type="domain">
    <text evidence="8">Consists of three domains, a large central CORE domain and two small peripheral domains, NMPbind and LID, which undergo movements during catalysis. The LID domain closes over the site of phosphoryl transfer upon ATP binding. Assembling and dissambling the active center during each catalytic cycle provides an effective means to prevent ATP hydrolysis. Some bacteria have evolved a zinc-coordinating structure that stabilizes the LID domain.</text>
</comment>
<feature type="binding site" evidence="8">
    <location>
        <position position="31"/>
    </location>
    <ligand>
        <name>AMP</name>
        <dbReference type="ChEBI" id="CHEBI:456215"/>
    </ligand>
</feature>
<dbReference type="PRINTS" id="PR00094">
    <property type="entry name" value="ADENYLTKNASE"/>
</dbReference>
<feature type="binding site" evidence="8">
    <location>
        <position position="160"/>
    </location>
    <ligand>
        <name>AMP</name>
        <dbReference type="ChEBI" id="CHEBI:456215"/>
    </ligand>
</feature>
<keyword evidence="4 8" id="KW-0547">Nucleotide-binding</keyword>
<keyword evidence="5 8" id="KW-0418">Kinase</keyword>
<dbReference type="InterPro" id="IPR007862">
    <property type="entry name" value="Adenylate_kinase_lid-dom"/>
</dbReference>
<evidence type="ECO:0000256" key="8">
    <source>
        <dbReference type="HAMAP-Rule" id="MF_00235"/>
    </source>
</evidence>
<dbReference type="InterPro" id="IPR000850">
    <property type="entry name" value="Adenylat/UMP-CMP_kin"/>
</dbReference>
<evidence type="ECO:0000313" key="12">
    <source>
        <dbReference type="EMBL" id="SMP69589.1"/>
    </source>
</evidence>
<organism evidence="12 13">
    <name type="scientific">Anoxynatronum buryatiense</name>
    <dbReference type="NCBI Taxonomy" id="489973"/>
    <lineage>
        <taxon>Bacteria</taxon>
        <taxon>Bacillati</taxon>
        <taxon>Bacillota</taxon>
        <taxon>Clostridia</taxon>
        <taxon>Eubacteriales</taxon>
        <taxon>Clostridiaceae</taxon>
        <taxon>Anoxynatronum</taxon>
    </lineage>
</organism>
<feature type="binding site" evidence="8">
    <location>
        <begin position="136"/>
        <end position="137"/>
    </location>
    <ligand>
        <name>ATP</name>
        <dbReference type="ChEBI" id="CHEBI:30616"/>
    </ligand>
</feature>
<dbReference type="NCBIfam" id="NF011100">
    <property type="entry name" value="PRK14527.1"/>
    <property type="match status" value="1"/>
</dbReference>
<dbReference type="InterPro" id="IPR006259">
    <property type="entry name" value="Adenyl_kin_sub"/>
</dbReference>
<name>A0AA45WYP2_9CLOT</name>
<dbReference type="EC" id="2.7.4.3" evidence="8 10"/>
<dbReference type="Pfam" id="PF05191">
    <property type="entry name" value="ADK_lid"/>
    <property type="match status" value="1"/>
</dbReference>
<feature type="binding site" evidence="8">
    <location>
        <begin position="57"/>
        <end position="59"/>
    </location>
    <ligand>
        <name>AMP</name>
        <dbReference type="ChEBI" id="CHEBI:456215"/>
    </ligand>
</feature>
<evidence type="ECO:0000256" key="2">
    <source>
        <dbReference type="ARBA" id="ARBA00022723"/>
    </source>
</evidence>
<evidence type="ECO:0000256" key="6">
    <source>
        <dbReference type="ARBA" id="ARBA00022833"/>
    </source>
</evidence>
<feature type="binding site" evidence="8">
    <location>
        <position position="150"/>
    </location>
    <ligand>
        <name>Zn(2+)</name>
        <dbReference type="ChEBI" id="CHEBI:29105"/>
        <note>structural</note>
    </ligand>
</feature>
<evidence type="ECO:0000259" key="11">
    <source>
        <dbReference type="Pfam" id="PF05191"/>
    </source>
</evidence>
<dbReference type="FunFam" id="3.40.50.300:FF:000106">
    <property type="entry name" value="Adenylate kinase mitochondrial"/>
    <property type="match status" value="1"/>
</dbReference>
<dbReference type="Pfam" id="PF00406">
    <property type="entry name" value="ADK"/>
    <property type="match status" value="1"/>
</dbReference>
<evidence type="ECO:0000256" key="1">
    <source>
        <dbReference type="ARBA" id="ARBA00022679"/>
    </source>
</evidence>
<dbReference type="Gene3D" id="3.40.50.300">
    <property type="entry name" value="P-loop containing nucleotide triphosphate hydrolases"/>
    <property type="match status" value="1"/>
</dbReference>
<dbReference type="PANTHER" id="PTHR23359">
    <property type="entry name" value="NUCLEOTIDE KINASE"/>
    <property type="match status" value="1"/>
</dbReference>
<gene>
    <name evidence="8" type="primary">adk</name>
    <name evidence="12" type="ORF">SAMN06296020_11924</name>
</gene>
<feature type="binding site" evidence="8">
    <location>
        <position position="199"/>
    </location>
    <ligand>
        <name>ATP</name>
        <dbReference type="ChEBI" id="CHEBI:30616"/>
    </ligand>
</feature>